<dbReference type="EMBL" id="LT984807">
    <property type="protein sequence ID" value="SPD60189.1"/>
    <property type="molecule type" value="Genomic_DNA"/>
</dbReference>
<gene>
    <name evidence="1" type="ORF">CBM2607_MP20841</name>
</gene>
<organism evidence="1 2">
    <name type="scientific">Cupriavidus neocaledonicus</name>
    <dbReference type="NCBI Taxonomy" id="1040979"/>
    <lineage>
        <taxon>Bacteria</taxon>
        <taxon>Pseudomonadati</taxon>
        <taxon>Pseudomonadota</taxon>
        <taxon>Betaproteobacteria</taxon>
        <taxon>Burkholderiales</taxon>
        <taxon>Burkholderiaceae</taxon>
        <taxon>Cupriavidus</taxon>
    </lineage>
</organism>
<protein>
    <submittedName>
        <fullName evidence="1">Uncharacterized protein</fullName>
    </submittedName>
</protein>
<dbReference type="AlphaFoldDB" id="A0A375HPU7"/>
<evidence type="ECO:0000313" key="1">
    <source>
        <dbReference type="EMBL" id="SPD60189.1"/>
    </source>
</evidence>
<accession>A0A375HPU7</accession>
<proteinExistence type="predicted"/>
<reference evidence="1 2" key="1">
    <citation type="submission" date="2018-01" db="EMBL/GenBank/DDBJ databases">
        <authorList>
            <person name="Clerissi C."/>
        </authorList>
    </citation>
    <scope>NUCLEOTIDE SEQUENCE [LARGE SCALE GENOMIC DNA]</scope>
    <source>
        <strain evidence="1">Cupriavidus taiwanensis STM 6160</strain>
        <plasmid evidence="2">ii</plasmid>
    </source>
</reference>
<name>A0A375HPU7_9BURK</name>
<dbReference type="Proteomes" id="UP000255168">
    <property type="component" value="Plasmid II"/>
</dbReference>
<evidence type="ECO:0000313" key="2">
    <source>
        <dbReference type="Proteomes" id="UP000255168"/>
    </source>
</evidence>
<keyword evidence="1" id="KW-0614">Plasmid</keyword>
<sequence length="68" mass="7228">MPAGVPHIEHNLGPLAARWKAWPGRDNASALAVHPMHGATAMGQHGLSEETTCASEISGFVRRKCLAQ</sequence>
<geneLocation type="plasmid" evidence="2">
    <name>ii</name>
</geneLocation>